<reference evidence="1 2" key="1">
    <citation type="submission" date="2020-08" db="EMBL/GenBank/DDBJ databases">
        <title>Genome sequence of Rhodobacteraceae bacterium Lw-13e.</title>
        <authorList>
            <person name="Poehlein A."/>
            <person name="Wolter L."/>
            <person name="Daniel R."/>
            <person name="Brinkhoff T."/>
        </authorList>
    </citation>
    <scope>NUCLEOTIDE SEQUENCE [LARGE SCALE GENOMIC DNA]</scope>
    <source>
        <strain evidence="1 2">Lw-13e</strain>
    </source>
</reference>
<protein>
    <recommendedName>
        <fullName evidence="3">Integral membrane protein</fullName>
    </recommendedName>
</protein>
<dbReference type="EMBL" id="CP060436">
    <property type="protein sequence ID" value="QPM89076.1"/>
    <property type="molecule type" value="Genomic_DNA"/>
</dbReference>
<organism evidence="1 2">
    <name type="scientific">Pseudooceanicola algae</name>
    <dbReference type="NCBI Taxonomy" id="1537215"/>
    <lineage>
        <taxon>Bacteria</taxon>
        <taxon>Pseudomonadati</taxon>
        <taxon>Pseudomonadota</taxon>
        <taxon>Alphaproteobacteria</taxon>
        <taxon>Rhodobacterales</taxon>
        <taxon>Paracoccaceae</taxon>
        <taxon>Pseudooceanicola</taxon>
    </lineage>
</organism>
<proteinExistence type="predicted"/>
<dbReference type="InterPro" id="IPR019253">
    <property type="entry name" value="DUF2244_TM"/>
</dbReference>
<evidence type="ECO:0008006" key="3">
    <source>
        <dbReference type="Google" id="ProtNLM"/>
    </source>
</evidence>
<name>A0A418SKJ8_9RHOB</name>
<evidence type="ECO:0000313" key="2">
    <source>
        <dbReference type="Proteomes" id="UP000283786"/>
    </source>
</evidence>
<dbReference type="AlphaFoldDB" id="A0A418SKJ8"/>
<dbReference type="Pfam" id="PF10003">
    <property type="entry name" value="DUF2244"/>
    <property type="match status" value="1"/>
</dbReference>
<sequence length="183" mass="20893">MLRPFAFDLPKARQRAITEMTEPPLPYHWQDTTRLELRPYRSLPRQGFAVVILLFFGLVSIPLLTMIGTPVLWGLLPFAMLALTGLWWGLDRSYRDTEIHEVLKIGTDTCQLIRSGPRGRHQEWQANPYWVTVRLYPTGGKVAQYITLAGNGREVEIGAFLSEDERSRLYPELLQAFGQHAAG</sequence>
<evidence type="ECO:0000313" key="1">
    <source>
        <dbReference type="EMBL" id="QPM89076.1"/>
    </source>
</evidence>
<dbReference type="KEGG" id="palw:PSAL_002850"/>
<keyword evidence="2" id="KW-1185">Reference proteome</keyword>
<gene>
    <name evidence="1" type="ORF">PSAL_002850</name>
</gene>
<dbReference type="Proteomes" id="UP000283786">
    <property type="component" value="Chromosome"/>
</dbReference>
<accession>A0A418SKJ8</accession>